<dbReference type="InterPro" id="IPR050855">
    <property type="entry name" value="NDM-1-like"/>
</dbReference>
<dbReference type="PANTHER" id="PTHR42951">
    <property type="entry name" value="METALLO-BETA-LACTAMASE DOMAIN-CONTAINING"/>
    <property type="match status" value="1"/>
</dbReference>
<dbReference type="Proteomes" id="UP000501623">
    <property type="component" value="Chromosome"/>
</dbReference>
<dbReference type="KEGG" id="hts:HMJ29_01165"/>
<evidence type="ECO:0000313" key="3">
    <source>
        <dbReference type="Proteomes" id="UP000501623"/>
    </source>
</evidence>
<dbReference type="Pfam" id="PF00753">
    <property type="entry name" value="Lactamase_B"/>
    <property type="match status" value="1"/>
</dbReference>
<dbReference type="SUPFAM" id="SSF56281">
    <property type="entry name" value="Metallo-hydrolase/oxidoreductase"/>
    <property type="match status" value="1"/>
</dbReference>
<dbReference type="Gene3D" id="3.60.15.10">
    <property type="entry name" value="Ribonuclease Z/Hydroxyacylglutathione hydrolase-like"/>
    <property type="match status" value="1"/>
</dbReference>
<accession>A0A6M6BBT7</accession>
<keyword evidence="2" id="KW-0378">Hydrolase</keyword>
<dbReference type="PANTHER" id="PTHR42951:SF17">
    <property type="entry name" value="METALLO-BETA-LACTAMASE DOMAIN-CONTAINING PROTEIN"/>
    <property type="match status" value="1"/>
</dbReference>
<dbReference type="EMBL" id="CP053538">
    <property type="protein sequence ID" value="QJX45617.1"/>
    <property type="molecule type" value="Genomic_DNA"/>
</dbReference>
<dbReference type="InterPro" id="IPR036866">
    <property type="entry name" value="RibonucZ/Hydroxyglut_hydro"/>
</dbReference>
<evidence type="ECO:0000313" key="2">
    <source>
        <dbReference type="EMBL" id="QJX45617.1"/>
    </source>
</evidence>
<dbReference type="RefSeq" id="WP_171589763.1">
    <property type="nucleotide sequence ID" value="NZ_CP053538.1"/>
</dbReference>
<sequence length="330" mass="36376">MTNHANRANTPTRFYVEPGVWGLRNVFVNLFYVRNPDVPTDPWVLVDAGLPGSGPKIHHHAQELFGADNPPAAILLTHGHFDHVGGLHYLLEQWPDVPVYAHPLELPYLTGLSAYPPPDPTVGGGAMAAMSFLYPKSPLDLGARVKALPDDGSVPFLAGWRWVFTPGHAPGHVSFFRDADKMLLAGDAFVTTKQESALAVWVQKQEVHGPPMYFTPDWELARQSVERLAGLMPRVAATGHGIPMRGEELSRQLTDLVENFEKKAVPLHGRYVGHPARTDERGVQSVPPAVAPHIPLWLLGAGLALVGGLLWANHRNQQDEADYYDEEEYE</sequence>
<keyword evidence="3" id="KW-1185">Reference proteome</keyword>
<dbReference type="SMART" id="SM00849">
    <property type="entry name" value="Lactamase_B"/>
    <property type="match status" value="1"/>
</dbReference>
<feature type="domain" description="Metallo-beta-lactamase" evidence="1">
    <location>
        <begin position="27"/>
        <end position="240"/>
    </location>
</feature>
<evidence type="ECO:0000259" key="1">
    <source>
        <dbReference type="SMART" id="SM00849"/>
    </source>
</evidence>
<name>A0A6M6BBT7_9BACT</name>
<gene>
    <name evidence="2" type="ORF">HMJ29_01165</name>
</gene>
<dbReference type="AlphaFoldDB" id="A0A6M6BBT7"/>
<protein>
    <submittedName>
        <fullName evidence="2">MBL fold metallo-hydrolase</fullName>
    </submittedName>
</protein>
<dbReference type="CDD" id="cd07721">
    <property type="entry name" value="yflN-like_MBL-fold"/>
    <property type="match status" value="1"/>
</dbReference>
<dbReference type="GO" id="GO:0016787">
    <property type="term" value="F:hydrolase activity"/>
    <property type="evidence" value="ECO:0007669"/>
    <property type="project" value="UniProtKB-KW"/>
</dbReference>
<dbReference type="InterPro" id="IPR001279">
    <property type="entry name" value="Metallo-B-lactamas"/>
</dbReference>
<organism evidence="2 3">
    <name type="scientific">Hymenobacter taeanensis</name>
    <dbReference type="NCBI Taxonomy" id="2735321"/>
    <lineage>
        <taxon>Bacteria</taxon>
        <taxon>Pseudomonadati</taxon>
        <taxon>Bacteroidota</taxon>
        <taxon>Cytophagia</taxon>
        <taxon>Cytophagales</taxon>
        <taxon>Hymenobacteraceae</taxon>
        <taxon>Hymenobacter</taxon>
    </lineage>
</organism>
<reference evidence="2 3" key="1">
    <citation type="submission" date="2020-05" db="EMBL/GenBank/DDBJ databases">
        <title>Complete genome sequence of Hymenobacter sp. TS19 in Coasted Sand Dune.</title>
        <authorList>
            <person name="Lee J.-H."/>
            <person name="Jung J.-H."/>
            <person name="Jeong S."/>
            <person name="Zhao L."/>
            <person name="Kim M.-K."/>
            <person name="Seo H.-S."/>
            <person name="Lim S."/>
        </authorList>
    </citation>
    <scope>NUCLEOTIDE SEQUENCE [LARGE SCALE GENOMIC DNA]</scope>
    <source>
        <strain evidence="2 3">TS19</strain>
    </source>
</reference>
<proteinExistence type="predicted"/>